<dbReference type="Pfam" id="PF12697">
    <property type="entry name" value="Abhydrolase_6"/>
    <property type="match status" value="1"/>
</dbReference>
<dbReference type="PANTHER" id="PTHR43798">
    <property type="entry name" value="MONOACYLGLYCEROL LIPASE"/>
    <property type="match status" value="1"/>
</dbReference>
<gene>
    <name evidence="2" type="ORF">PRZ48_001019</name>
</gene>
<reference evidence="2 3" key="1">
    <citation type="journal article" date="2023" name="G3 (Bethesda)">
        <title>A chromosome-level genome assembly of Zasmidium syzygii isolated from banana leaves.</title>
        <authorList>
            <person name="van Westerhoven A.C."/>
            <person name="Mehrabi R."/>
            <person name="Talebi R."/>
            <person name="Steentjes M.B.F."/>
            <person name="Corcolon B."/>
            <person name="Chong P.A."/>
            <person name="Kema G.H.J."/>
            <person name="Seidl M.F."/>
        </authorList>
    </citation>
    <scope>NUCLEOTIDE SEQUENCE [LARGE SCALE GENOMIC DNA]</scope>
    <source>
        <strain evidence="2 3">P124</strain>
    </source>
</reference>
<accession>A0ABR0F132</accession>
<protein>
    <recommendedName>
        <fullName evidence="1">AB hydrolase-1 domain-containing protein</fullName>
    </recommendedName>
</protein>
<dbReference type="SUPFAM" id="SSF53474">
    <property type="entry name" value="alpha/beta-Hydrolases"/>
    <property type="match status" value="1"/>
</dbReference>
<organism evidence="2 3">
    <name type="scientific">Zasmidium cellare</name>
    <name type="common">Wine cellar mold</name>
    <name type="synonym">Racodium cellare</name>
    <dbReference type="NCBI Taxonomy" id="395010"/>
    <lineage>
        <taxon>Eukaryota</taxon>
        <taxon>Fungi</taxon>
        <taxon>Dikarya</taxon>
        <taxon>Ascomycota</taxon>
        <taxon>Pezizomycotina</taxon>
        <taxon>Dothideomycetes</taxon>
        <taxon>Dothideomycetidae</taxon>
        <taxon>Mycosphaerellales</taxon>
        <taxon>Mycosphaerellaceae</taxon>
        <taxon>Zasmidium</taxon>
    </lineage>
</organism>
<dbReference type="Gene3D" id="3.40.50.1820">
    <property type="entry name" value="alpha/beta hydrolase"/>
    <property type="match status" value="1"/>
</dbReference>
<dbReference type="InterPro" id="IPR000639">
    <property type="entry name" value="Epox_hydrolase-like"/>
</dbReference>
<dbReference type="InterPro" id="IPR050266">
    <property type="entry name" value="AB_hydrolase_sf"/>
</dbReference>
<proteinExistence type="predicted"/>
<dbReference type="PRINTS" id="PR00412">
    <property type="entry name" value="EPOXHYDRLASE"/>
</dbReference>
<sequence length="291" mass="32519">MQVAKCGLSYQATGSNDNDFGLILIHGWGCRHSDYDLVLQRLQAEKVVDYRIITLDLPGHGQTPSTLLPKPSMTGFADLVLQLSKEVGLERIMLAGHSMGVRIALESWRLSLNQTNPMPSILGIILLDGSNYTLRPSLFAFDKGDTRSSNLTEAEKNALRAEAFNKMFSDLTPKSFRESTLANIASMDQVYSQAVRESMISYDREQMEATLQLLGKESEPPVLNVQSTDIGADNQRVPMSEGEVSRWMGYLGERVERVRQEVVTGCGHFPQVDRPDLTARLIHEFVREVRS</sequence>
<comment type="caution">
    <text evidence="2">The sequence shown here is derived from an EMBL/GenBank/DDBJ whole genome shotgun (WGS) entry which is preliminary data.</text>
</comment>
<dbReference type="Proteomes" id="UP001305779">
    <property type="component" value="Unassembled WGS sequence"/>
</dbReference>
<name>A0ABR0F132_ZASCE</name>
<evidence type="ECO:0000259" key="1">
    <source>
        <dbReference type="Pfam" id="PF12697"/>
    </source>
</evidence>
<dbReference type="InterPro" id="IPR029058">
    <property type="entry name" value="AB_hydrolase_fold"/>
</dbReference>
<dbReference type="InterPro" id="IPR000073">
    <property type="entry name" value="AB_hydrolase_1"/>
</dbReference>
<keyword evidence="3" id="KW-1185">Reference proteome</keyword>
<feature type="domain" description="AB hydrolase-1" evidence="1">
    <location>
        <begin position="22"/>
        <end position="280"/>
    </location>
</feature>
<dbReference type="PANTHER" id="PTHR43798:SF33">
    <property type="entry name" value="HYDROLASE, PUTATIVE (AFU_ORTHOLOGUE AFUA_2G14860)-RELATED"/>
    <property type="match status" value="1"/>
</dbReference>
<evidence type="ECO:0000313" key="2">
    <source>
        <dbReference type="EMBL" id="KAK4507284.1"/>
    </source>
</evidence>
<evidence type="ECO:0000313" key="3">
    <source>
        <dbReference type="Proteomes" id="UP001305779"/>
    </source>
</evidence>
<dbReference type="EMBL" id="JAXOVC010000001">
    <property type="protein sequence ID" value="KAK4507284.1"/>
    <property type="molecule type" value="Genomic_DNA"/>
</dbReference>